<dbReference type="InterPro" id="IPR012341">
    <property type="entry name" value="6hp_glycosidase-like_sf"/>
</dbReference>
<accession>M5RJX1</accession>
<feature type="domain" description="Glycosyl hydrolase family 95 catalytic" evidence="3">
    <location>
        <begin position="334"/>
        <end position="743"/>
    </location>
</feature>
<comment type="caution">
    <text evidence="4">The sequence shown here is derived from an EMBL/GenBank/DDBJ whole genome shotgun (WGS) entry which is preliminary data.</text>
</comment>
<dbReference type="InterPro" id="IPR013780">
    <property type="entry name" value="Glyco_hydro_b"/>
</dbReference>
<dbReference type="Proteomes" id="UP000011991">
    <property type="component" value="Unassembled WGS sequence"/>
</dbReference>
<evidence type="ECO:0000313" key="5">
    <source>
        <dbReference type="Proteomes" id="UP000011991"/>
    </source>
</evidence>
<dbReference type="Pfam" id="PF22124">
    <property type="entry name" value="Glyco_hydro_95_cat"/>
    <property type="match status" value="1"/>
</dbReference>
<dbReference type="PATRIC" id="fig|1265738.3.peg.3432"/>
<dbReference type="GO" id="GO:0004560">
    <property type="term" value="F:alpha-L-fucosidase activity"/>
    <property type="evidence" value="ECO:0007669"/>
    <property type="project" value="InterPro"/>
</dbReference>
<dbReference type="InterPro" id="IPR008928">
    <property type="entry name" value="6-hairpin_glycosidase_sf"/>
</dbReference>
<feature type="domain" description="Glycosyl hydrolase family 95 N-terminal" evidence="1">
    <location>
        <begin position="83"/>
        <end position="311"/>
    </location>
</feature>
<sequence>MAIQSNGLDCMVSIAWFRLLCEMMIIRMKDGKMFRTLFTLVMVGLIVGQMSWAARHDVDESNNPKADMAFVDEASAPEESLMLWYRKPATRWETEALPVGNGRLAAMVFGGVNNERIQFNEETVWDGVPTDYTNPGAAEALPEVRRLLFEGKNAEATRLAGKKMMGSPHRVKSYQTLGDLFLDFPDTDKVAGYRRDLDLTTAISRTHYSSDGIEYTREVFVSSPDQAIVIHLTANQPGKINFAARFSRDNATKQSAPDNRLILRGKLGVDYEAQLRPIVRGGSVRSADGVLTVADADEVTLLVVGATSYNSAADISGDATARCEAYLQAIGDKSYERMRAAHVTDYQKLFSRVKLDLGTTEAVNKPTDERLKAIKKGKQDPQFVVLYFQFGRYLLISSSRPGYLPANLQGKWAQQYNAAWNSDYHFNINFQMNYWPAQTTNLSECHQPFFDYVESLIPFGEKTAKVHYGADGWTLHHLSDIFGMTAPADGVHGIWPMGAAWASRGLMEHYRFGGDKEFLTERAYPMMKGAAEFMLDFLVEAPEGTTAAGRLVTNPSHSPENTFIRADGTESEFTYAATMDLQIIHDLFTGLIEANQAIDPTGNFDKEFREELEAALAKLQPLQISPETGRLQEWIEDYDEKDPHHRHTSHLFGLHPGKQITKNATPELYEAARKSLEARGDFGKGWSMAWKVNFWARFHNGDRAYQLLRNLLSKMTLTNLFDTHPPFQIDGNFGGTAAIAEMLLQSHDGGIDLLPALPSAWPTGSVEGLRARGGFEVDIDWKDGKLLSADITSLLGNPLLVRTPDGKQRKYETTAAGDVYTIE</sequence>
<name>M5RJX1_9BACT</name>
<dbReference type="FunFam" id="1.50.10.10:FF:000028">
    <property type="entry name" value="Alpha-L-fucosidase 2"/>
    <property type="match status" value="1"/>
</dbReference>
<reference evidence="4 5" key="1">
    <citation type="journal article" date="2013" name="Mar. Genomics">
        <title>Expression of sulfatases in Rhodopirellula baltica and the diversity of sulfatases in the genus Rhodopirellula.</title>
        <authorList>
            <person name="Wegner C.E."/>
            <person name="Richter-Heitmann T."/>
            <person name="Klindworth A."/>
            <person name="Klockow C."/>
            <person name="Richter M."/>
            <person name="Achstetter T."/>
            <person name="Glockner F.O."/>
            <person name="Harder J."/>
        </authorList>
    </citation>
    <scope>NUCLEOTIDE SEQUENCE [LARGE SCALE GENOMIC DNA]</scope>
    <source>
        <strain evidence="4 5">SM1</strain>
    </source>
</reference>
<dbReference type="InterPro" id="IPR054363">
    <property type="entry name" value="GH95_cat"/>
</dbReference>
<dbReference type="PIRSF" id="PIRSF007663">
    <property type="entry name" value="UCP007663"/>
    <property type="match status" value="1"/>
</dbReference>
<dbReference type="Gene3D" id="1.50.10.10">
    <property type="match status" value="1"/>
</dbReference>
<dbReference type="PANTHER" id="PTHR31084:SF0">
    <property type="entry name" value="ALPHA-L-FUCOSIDASE 2"/>
    <property type="match status" value="1"/>
</dbReference>
<evidence type="ECO:0000259" key="1">
    <source>
        <dbReference type="Pfam" id="PF14498"/>
    </source>
</evidence>
<dbReference type="AlphaFoldDB" id="M5RJX1"/>
<dbReference type="PANTHER" id="PTHR31084">
    <property type="entry name" value="ALPHA-L-FUCOSIDASE 2"/>
    <property type="match status" value="1"/>
</dbReference>
<feature type="domain" description="Alpha fucosidase A-like C-terminal" evidence="2">
    <location>
        <begin position="745"/>
        <end position="808"/>
    </location>
</feature>
<dbReference type="InterPro" id="IPR027414">
    <property type="entry name" value="GH95_N_dom"/>
</dbReference>
<evidence type="ECO:0000259" key="3">
    <source>
        <dbReference type="Pfam" id="PF22124"/>
    </source>
</evidence>
<dbReference type="InterPro" id="IPR049053">
    <property type="entry name" value="AFCA-like_C"/>
</dbReference>
<gene>
    <name evidence="4" type="ORF">RMSM_03435</name>
</gene>
<dbReference type="Gene3D" id="2.70.98.50">
    <property type="entry name" value="putative glycoside hydrolase family protein from bacillus halodurans"/>
    <property type="match status" value="1"/>
</dbReference>
<dbReference type="InterPro" id="IPR016518">
    <property type="entry name" value="Alpha-L-fucosidase"/>
</dbReference>
<dbReference type="GO" id="GO:0005975">
    <property type="term" value="P:carbohydrate metabolic process"/>
    <property type="evidence" value="ECO:0007669"/>
    <property type="project" value="InterPro"/>
</dbReference>
<dbReference type="Pfam" id="PF21307">
    <property type="entry name" value="Glyco_hydro_95_C"/>
    <property type="match status" value="1"/>
</dbReference>
<protein>
    <submittedName>
        <fullName evidence="4">Alpha-L-fucosidase</fullName>
    </submittedName>
</protein>
<organism evidence="4 5">
    <name type="scientific">Rhodopirellula maiorica SM1</name>
    <dbReference type="NCBI Taxonomy" id="1265738"/>
    <lineage>
        <taxon>Bacteria</taxon>
        <taxon>Pseudomonadati</taxon>
        <taxon>Planctomycetota</taxon>
        <taxon>Planctomycetia</taxon>
        <taxon>Pirellulales</taxon>
        <taxon>Pirellulaceae</taxon>
        <taxon>Novipirellula</taxon>
    </lineage>
</organism>
<proteinExistence type="predicted"/>
<dbReference type="Pfam" id="PF14498">
    <property type="entry name" value="Glyco_hyd_65N_2"/>
    <property type="match status" value="1"/>
</dbReference>
<dbReference type="SUPFAM" id="SSF48208">
    <property type="entry name" value="Six-hairpin glycosidases"/>
    <property type="match status" value="1"/>
</dbReference>
<dbReference type="EMBL" id="ANOG01000496">
    <property type="protein sequence ID" value="EMI19623.1"/>
    <property type="molecule type" value="Genomic_DNA"/>
</dbReference>
<dbReference type="Gene3D" id="2.60.40.1180">
    <property type="entry name" value="Golgi alpha-mannosidase II"/>
    <property type="match status" value="1"/>
</dbReference>
<keyword evidence="5" id="KW-1185">Reference proteome</keyword>
<evidence type="ECO:0000259" key="2">
    <source>
        <dbReference type="Pfam" id="PF21307"/>
    </source>
</evidence>
<evidence type="ECO:0000313" key="4">
    <source>
        <dbReference type="EMBL" id="EMI19623.1"/>
    </source>
</evidence>